<evidence type="ECO:0000313" key="1">
    <source>
        <dbReference type="EMBL" id="VDL79982.1"/>
    </source>
</evidence>
<evidence type="ECO:0000313" key="2">
    <source>
        <dbReference type="Proteomes" id="UP000271162"/>
    </source>
</evidence>
<organism evidence="3">
    <name type="scientific">Nippostrongylus brasiliensis</name>
    <name type="common">Rat hookworm</name>
    <dbReference type="NCBI Taxonomy" id="27835"/>
    <lineage>
        <taxon>Eukaryota</taxon>
        <taxon>Metazoa</taxon>
        <taxon>Ecdysozoa</taxon>
        <taxon>Nematoda</taxon>
        <taxon>Chromadorea</taxon>
        <taxon>Rhabditida</taxon>
        <taxon>Rhabditina</taxon>
        <taxon>Rhabditomorpha</taxon>
        <taxon>Strongyloidea</taxon>
        <taxon>Heligmosomidae</taxon>
        <taxon>Nippostrongylus</taxon>
    </lineage>
</organism>
<dbReference type="InterPro" id="IPR011029">
    <property type="entry name" value="DEATH-like_dom_sf"/>
</dbReference>
<gene>
    <name evidence="1" type="ORF">NBR_LOCUS16387</name>
</gene>
<dbReference type="EMBL" id="UYSL01022172">
    <property type="protein sequence ID" value="VDL79982.1"/>
    <property type="molecule type" value="Genomic_DNA"/>
</dbReference>
<accession>A0A0N4YHN9</accession>
<reference evidence="3" key="1">
    <citation type="submission" date="2017-02" db="UniProtKB">
        <authorList>
            <consortium name="WormBaseParasite"/>
        </authorList>
    </citation>
    <scope>IDENTIFICATION</scope>
</reference>
<dbReference type="Gene3D" id="1.10.533.10">
    <property type="entry name" value="Death Domain, Fas"/>
    <property type="match status" value="1"/>
</dbReference>
<dbReference type="WBParaSite" id="NBR_0001638601-mRNA-1">
    <property type="protein sequence ID" value="NBR_0001638601-mRNA-1"/>
    <property type="gene ID" value="NBR_0001638601"/>
</dbReference>
<dbReference type="AlphaFoldDB" id="A0A0N4YHN9"/>
<proteinExistence type="predicted"/>
<protein>
    <submittedName>
        <fullName evidence="3">NB-ARC domain-containing protein</fullName>
    </submittedName>
</protein>
<sequence length="224" mass="24770">MEDDCSDFTTTNVTIEIDDDVAQGISAKDVSLRKQGPWIRPPLRIEEVLIESAALLSIADLSDETHAILNSHLSMPSYGSLKSWDSVGVQLGIADHEIMSFRQYPRPMEAVLKRCRSSSAKAIVKALQFCNRVDVLYSLRRLEKAGKLGKLLHYPDRSSSASTGIATDFSATNILGSNESDGKRSTFTGITENSAILLPAILLVHHEGNADEIRDFRWLRKNLV</sequence>
<dbReference type="Proteomes" id="UP000271162">
    <property type="component" value="Unassembled WGS sequence"/>
</dbReference>
<keyword evidence="2" id="KW-1185">Reference proteome</keyword>
<evidence type="ECO:0000313" key="3">
    <source>
        <dbReference type="WBParaSite" id="NBR_0001638601-mRNA-1"/>
    </source>
</evidence>
<name>A0A0N4YHN9_NIPBR</name>
<dbReference type="STRING" id="27835.A0A0N4YHN9"/>
<reference evidence="1 2" key="2">
    <citation type="submission" date="2018-11" db="EMBL/GenBank/DDBJ databases">
        <authorList>
            <consortium name="Pathogen Informatics"/>
        </authorList>
    </citation>
    <scope>NUCLEOTIDE SEQUENCE [LARGE SCALE GENOMIC DNA]</scope>
</reference>